<sequence length="143" mass="16796">MYCFTCINGVNCVLNELMLWTDISSEHPIFVKTVAELSKKNLPPSIVNELMQLNKAFTDLNKRAKSLQGMMAQNPNLMNQYVMQLERLVNEFIVIDRRAIQVYPQVRAYGKDDKTFQTLLNHIEHEQRFMLETFNNIRTQLVR</sequence>
<dbReference type="SUPFAM" id="SSF158430">
    <property type="entry name" value="Bacillus cereus metalloprotein-like"/>
    <property type="match status" value="1"/>
</dbReference>
<name>A0ABQ5N808_9CLOT</name>
<dbReference type="Gene3D" id="1.20.1260.120">
    <property type="entry name" value="Protein of unknown function DUF2935"/>
    <property type="match status" value="1"/>
</dbReference>
<dbReference type="RefSeq" id="WP_264850666.1">
    <property type="nucleotide sequence ID" value="NZ_BRXR01000001.1"/>
</dbReference>
<organism evidence="1 2">
    <name type="scientific">Clostridium omnivorum</name>
    <dbReference type="NCBI Taxonomy" id="1604902"/>
    <lineage>
        <taxon>Bacteria</taxon>
        <taxon>Bacillati</taxon>
        <taxon>Bacillota</taxon>
        <taxon>Clostridia</taxon>
        <taxon>Eubacteriales</taxon>
        <taxon>Clostridiaceae</taxon>
        <taxon>Clostridium</taxon>
    </lineage>
</organism>
<reference evidence="1 2" key="1">
    <citation type="journal article" date="2024" name="Int. J. Syst. Evol. Microbiol.">
        <title>Clostridium omnivorum sp. nov., isolated from anoxic soil under the treatment of reductive soil disinfestation.</title>
        <authorList>
            <person name="Ueki A."/>
            <person name="Tonouchi A."/>
            <person name="Kaku N."/>
            <person name="Honma S."/>
            <person name="Ueki K."/>
        </authorList>
    </citation>
    <scope>NUCLEOTIDE SEQUENCE [LARGE SCALE GENOMIC DNA]</scope>
    <source>
        <strain evidence="1 2">E14</strain>
    </source>
</reference>
<dbReference type="Proteomes" id="UP001208567">
    <property type="component" value="Unassembled WGS sequence"/>
</dbReference>
<dbReference type="Pfam" id="PF11155">
    <property type="entry name" value="DUF2935"/>
    <property type="match status" value="1"/>
</dbReference>
<comment type="caution">
    <text evidence="1">The sequence shown here is derived from an EMBL/GenBank/DDBJ whole genome shotgun (WGS) entry which is preliminary data.</text>
</comment>
<evidence type="ECO:0000313" key="1">
    <source>
        <dbReference type="EMBL" id="GLC31380.1"/>
    </source>
</evidence>
<evidence type="ECO:0000313" key="2">
    <source>
        <dbReference type="Proteomes" id="UP001208567"/>
    </source>
</evidence>
<accession>A0ABQ5N808</accession>
<dbReference type="InterPro" id="IPR021328">
    <property type="entry name" value="CotB-like"/>
</dbReference>
<keyword evidence="2" id="KW-1185">Reference proteome</keyword>
<dbReference type="EMBL" id="BRXR01000001">
    <property type="protein sequence ID" value="GLC31380.1"/>
    <property type="molecule type" value="Genomic_DNA"/>
</dbReference>
<proteinExistence type="predicted"/>
<protein>
    <submittedName>
        <fullName evidence="1">Uncharacterized protein</fullName>
    </submittedName>
</protein>
<gene>
    <name evidence="1" type="ORF">bsdE14_27900</name>
</gene>